<dbReference type="AlphaFoldDB" id="A0A4Y7SJW8"/>
<keyword evidence="2" id="KW-1185">Reference proteome</keyword>
<evidence type="ECO:0000313" key="2">
    <source>
        <dbReference type="Proteomes" id="UP000298030"/>
    </source>
</evidence>
<dbReference type="OrthoDB" id="3124520at2759"/>
<organism evidence="1 2">
    <name type="scientific">Coprinellus micaceus</name>
    <name type="common">Glistening ink-cap mushroom</name>
    <name type="synonym">Coprinus micaceus</name>
    <dbReference type="NCBI Taxonomy" id="71717"/>
    <lineage>
        <taxon>Eukaryota</taxon>
        <taxon>Fungi</taxon>
        <taxon>Dikarya</taxon>
        <taxon>Basidiomycota</taxon>
        <taxon>Agaricomycotina</taxon>
        <taxon>Agaricomycetes</taxon>
        <taxon>Agaricomycetidae</taxon>
        <taxon>Agaricales</taxon>
        <taxon>Agaricineae</taxon>
        <taxon>Psathyrellaceae</taxon>
        <taxon>Coprinellus</taxon>
    </lineage>
</organism>
<reference evidence="1 2" key="1">
    <citation type="journal article" date="2019" name="Nat. Ecol. Evol.">
        <title>Megaphylogeny resolves global patterns of mushroom evolution.</title>
        <authorList>
            <person name="Varga T."/>
            <person name="Krizsan K."/>
            <person name="Foldi C."/>
            <person name="Dima B."/>
            <person name="Sanchez-Garcia M."/>
            <person name="Sanchez-Ramirez S."/>
            <person name="Szollosi G.J."/>
            <person name="Szarkandi J.G."/>
            <person name="Papp V."/>
            <person name="Albert L."/>
            <person name="Andreopoulos W."/>
            <person name="Angelini C."/>
            <person name="Antonin V."/>
            <person name="Barry K.W."/>
            <person name="Bougher N.L."/>
            <person name="Buchanan P."/>
            <person name="Buyck B."/>
            <person name="Bense V."/>
            <person name="Catcheside P."/>
            <person name="Chovatia M."/>
            <person name="Cooper J."/>
            <person name="Damon W."/>
            <person name="Desjardin D."/>
            <person name="Finy P."/>
            <person name="Geml J."/>
            <person name="Haridas S."/>
            <person name="Hughes K."/>
            <person name="Justo A."/>
            <person name="Karasinski D."/>
            <person name="Kautmanova I."/>
            <person name="Kiss B."/>
            <person name="Kocsube S."/>
            <person name="Kotiranta H."/>
            <person name="LaButti K.M."/>
            <person name="Lechner B.E."/>
            <person name="Liimatainen K."/>
            <person name="Lipzen A."/>
            <person name="Lukacs Z."/>
            <person name="Mihaltcheva S."/>
            <person name="Morgado L.N."/>
            <person name="Niskanen T."/>
            <person name="Noordeloos M.E."/>
            <person name="Ohm R.A."/>
            <person name="Ortiz-Santana B."/>
            <person name="Ovrebo C."/>
            <person name="Racz N."/>
            <person name="Riley R."/>
            <person name="Savchenko A."/>
            <person name="Shiryaev A."/>
            <person name="Soop K."/>
            <person name="Spirin V."/>
            <person name="Szebenyi C."/>
            <person name="Tomsovsky M."/>
            <person name="Tulloss R.E."/>
            <person name="Uehling J."/>
            <person name="Grigoriev I.V."/>
            <person name="Vagvolgyi C."/>
            <person name="Papp T."/>
            <person name="Martin F.M."/>
            <person name="Miettinen O."/>
            <person name="Hibbett D.S."/>
            <person name="Nagy L.G."/>
        </authorList>
    </citation>
    <scope>NUCLEOTIDE SEQUENCE [LARGE SCALE GENOMIC DNA]</scope>
    <source>
        <strain evidence="1 2">FP101781</strain>
    </source>
</reference>
<protein>
    <submittedName>
        <fullName evidence="1">Uncharacterized protein</fullName>
    </submittedName>
</protein>
<gene>
    <name evidence="1" type="ORF">FA13DRAFT_1799269</name>
</gene>
<name>A0A4Y7SJW8_COPMI</name>
<comment type="caution">
    <text evidence="1">The sequence shown here is derived from an EMBL/GenBank/DDBJ whole genome shotgun (WGS) entry which is preliminary data.</text>
</comment>
<proteinExistence type="predicted"/>
<dbReference type="EMBL" id="QPFP01000098">
    <property type="protein sequence ID" value="TEB22052.1"/>
    <property type="molecule type" value="Genomic_DNA"/>
</dbReference>
<evidence type="ECO:0000313" key="1">
    <source>
        <dbReference type="EMBL" id="TEB22052.1"/>
    </source>
</evidence>
<accession>A0A4Y7SJW8</accession>
<dbReference type="Proteomes" id="UP000298030">
    <property type="component" value="Unassembled WGS sequence"/>
</dbReference>
<dbReference type="STRING" id="71717.A0A4Y7SJW8"/>
<sequence>MVSASEMKFVFLVLKFGSPSASSFRSTILPFLAFFLKYLAPSNSSSLRLSPYAMPDSDAPTHRLESVPTASPPTHVMEKTVPFSKVAKASNDLYADGMDDPLARLVLSGRTEDSSIVLSHTRLASSPFCTVKGFFGKLASISSDILIPQRLTLDTTCTWKHSLTSDVHVFHSWDDDEGDHTKLVYQMSGFRVGTFNSESSLYIVLPHAPTNSNISPRLTSRQFRDAWDLALGPAVEEITSSPHILPEDHLRFAQLIRTHATSNHLHWFQEFVFVHVIRDRSALHFLDEGSKCSALKEYLERYNLTVVDIADHEDTGSRWFIEVGLVITHQQMSVVWSTADHASIVRALFGVDYTDEQYQKQLFAHLTDASCARISCYEAAKEDPSLPTCIELEVTDKILNTTDERGRPLKDITALNLIEKSLGARSLGRLFDKYASKTTKVSAIVTATIRIQECLETLVDFNPFDIFAACITLNPRDVWLWLAMRVRSVDYVLELLRLQAPRIQGHLRDALTIAASGAWIVSSLHRATVDDLPTNHPLPISSNRGAIFLPDIELPDPDTVGGVPRFRDRSACDHINEESLVPLLGLNFEAIKLALAKNYGVIPPVREPLPSPNGPREVFSLLFRCGAPPVSPFFLHPSFVDPDLHDLEDAPDAMNDDSLIATFVNTILGEHFFADILQVAPAAVRPLAVTHTLADRDFFLLRDLGGIFHAVRWKHASMSNWQRSFRRFFPTFSAIKARNCPPFYHFRYFQLWIALSEVLTAYSFAVLRRAVWSSFFKDLVWIPSCSKRCVWATRRNPLLHGFRSFRSDDAGGVRAAEILINAPESPSFTSLE</sequence>